<keyword evidence="4 7" id="KW-0812">Transmembrane</keyword>
<feature type="transmembrane region" description="Helical" evidence="7">
    <location>
        <begin position="207"/>
        <end position="229"/>
    </location>
</feature>
<evidence type="ECO:0000256" key="7">
    <source>
        <dbReference type="SAM" id="Phobius"/>
    </source>
</evidence>
<dbReference type="InterPro" id="IPR000515">
    <property type="entry name" value="MetI-like"/>
</dbReference>
<dbReference type="EMBL" id="UINC01136857">
    <property type="protein sequence ID" value="SVD21871.1"/>
    <property type="molecule type" value="Genomic_DNA"/>
</dbReference>
<dbReference type="PROSITE" id="PS50928">
    <property type="entry name" value="ABC_TM1"/>
    <property type="match status" value="1"/>
</dbReference>
<accession>A0A382TKA7</accession>
<dbReference type="Gene3D" id="1.10.3720.10">
    <property type="entry name" value="MetI-like"/>
    <property type="match status" value="1"/>
</dbReference>
<feature type="transmembrane region" description="Helical" evidence="7">
    <location>
        <begin position="53"/>
        <end position="72"/>
    </location>
</feature>
<evidence type="ECO:0000256" key="3">
    <source>
        <dbReference type="ARBA" id="ARBA00022475"/>
    </source>
</evidence>
<sequence length="241" mass="27515">IFGFFLSWYLACILKLPGFAEMANPLEVVQMFIREYAHDDHYWLSWITSFQRVLYGFLFAQLFGIPLGLLFGTNEKFRDLFFPVFELLRPIPPLAWVPMSILFWPTNESSIIFITFIGAFFIIVINVFDGVRDIKREHLWLALSLGAPRWVVFLRIMLPSVIPSIAVGMTLGIAITWDVVIAAEMIASDSGLGRLTWEGYVSSTPEVLVIGMISIGLAGYLSTKVVNIIERNMMPWRKARR</sequence>
<feature type="transmembrane region" description="Helical" evidence="7">
    <location>
        <begin position="110"/>
        <end position="131"/>
    </location>
</feature>
<comment type="subcellular location">
    <subcellularLocation>
        <location evidence="1">Cell membrane</location>
        <topology evidence="1">Multi-pass membrane protein</topology>
    </subcellularLocation>
</comment>
<dbReference type="PANTHER" id="PTHR30151:SF0">
    <property type="entry name" value="ABC TRANSPORTER PERMEASE PROTEIN MJ0413-RELATED"/>
    <property type="match status" value="1"/>
</dbReference>
<keyword evidence="3" id="KW-1003">Cell membrane</keyword>
<name>A0A382TKA7_9ZZZZ</name>
<dbReference type="Pfam" id="PF00528">
    <property type="entry name" value="BPD_transp_1"/>
    <property type="match status" value="1"/>
</dbReference>
<evidence type="ECO:0000256" key="1">
    <source>
        <dbReference type="ARBA" id="ARBA00004651"/>
    </source>
</evidence>
<dbReference type="InterPro" id="IPR035906">
    <property type="entry name" value="MetI-like_sf"/>
</dbReference>
<evidence type="ECO:0000256" key="6">
    <source>
        <dbReference type="ARBA" id="ARBA00023136"/>
    </source>
</evidence>
<dbReference type="SUPFAM" id="SSF161098">
    <property type="entry name" value="MetI-like"/>
    <property type="match status" value="1"/>
</dbReference>
<dbReference type="PANTHER" id="PTHR30151">
    <property type="entry name" value="ALKANE SULFONATE ABC TRANSPORTER-RELATED, MEMBRANE SUBUNIT"/>
    <property type="match status" value="1"/>
</dbReference>
<gene>
    <name evidence="9" type="ORF">METZ01_LOCUS374725</name>
</gene>
<keyword evidence="6 7" id="KW-0472">Membrane</keyword>
<evidence type="ECO:0000313" key="9">
    <source>
        <dbReference type="EMBL" id="SVD21871.1"/>
    </source>
</evidence>
<dbReference type="GO" id="GO:0055085">
    <property type="term" value="P:transmembrane transport"/>
    <property type="evidence" value="ECO:0007669"/>
    <property type="project" value="InterPro"/>
</dbReference>
<proteinExistence type="predicted"/>
<evidence type="ECO:0000256" key="2">
    <source>
        <dbReference type="ARBA" id="ARBA00022448"/>
    </source>
</evidence>
<dbReference type="GO" id="GO:0005886">
    <property type="term" value="C:plasma membrane"/>
    <property type="evidence" value="ECO:0007669"/>
    <property type="project" value="UniProtKB-SubCell"/>
</dbReference>
<evidence type="ECO:0000259" key="8">
    <source>
        <dbReference type="PROSITE" id="PS50928"/>
    </source>
</evidence>
<dbReference type="AlphaFoldDB" id="A0A382TKA7"/>
<keyword evidence="5 7" id="KW-1133">Transmembrane helix</keyword>
<organism evidence="9">
    <name type="scientific">marine metagenome</name>
    <dbReference type="NCBI Taxonomy" id="408172"/>
    <lineage>
        <taxon>unclassified sequences</taxon>
        <taxon>metagenomes</taxon>
        <taxon>ecological metagenomes</taxon>
    </lineage>
</organism>
<evidence type="ECO:0000256" key="5">
    <source>
        <dbReference type="ARBA" id="ARBA00022989"/>
    </source>
</evidence>
<protein>
    <recommendedName>
        <fullName evidence="8">ABC transmembrane type-1 domain-containing protein</fullName>
    </recommendedName>
</protein>
<dbReference type="CDD" id="cd06261">
    <property type="entry name" value="TM_PBP2"/>
    <property type="match status" value="1"/>
</dbReference>
<keyword evidence="2" id="KW-0813">Transport</keyword>
<evidence type="ECO:0000256" key="4">
    <source>
        <dbReference type="ARBA" id="ARBA00022692"/>
    </source>
</evidence>
<reference evidence="9" key="1">
    <citation type="submission" date="2018-05" db="EMBL/GenBank/DDBJ databases">
        <authorList>
            <person name="Lanie J.A."/>
            <person name="Ng W.-L."/>
            <person name="Kazmierczak K.M."/>
            <person name="Andrzejewski T.M."/>
            <person name="Davidsen T.M."/>
            <person name="Wayne K.J."/>
            <person name="Tettelin H."/>
            <person name="Glass J.I."/>
            <person name="Rusch D."/>
            <person name="Podicherti R."/>
            <person name="Tsui H.-C.T."/>
            <person name="Winkler M.E."/>
        </authorList>
    </citation>
    <scope>NUCLEOTIDE SEQUENCE</scope>
</reference>
<feature type="domain" description="ABC transmembrane type-1" evidence="8">
    <location>
        <begin position="46"/>
        <end position="230"/>
    </location>
</feature>
<feature type="non-terminal residue" evidence="9">
    <location>
        <position position="1"/>
    </location>
</feature>